<dbReference type="SUPFAM" id="SSF53335">
    <property type="entry name" value="S-adenosyl-L-methionine-dependent methyltransferases"/>
    <property type="match status" value="1"/>
</dbReference>
<dbReference type="InParanoid" id="S8E1K6"/>
<dbReference type="Proteomes" id="UP000015241">
    <property type="component" value="Unassembled WGS sequence"/>
</dbReference>
<organism evidence="2 3">
    <name type="scientific">Fomitopsis schrenkii</name>
    <name type="common">Brown rot fungus</name>
    <dbReference type="NCBI Taxonomy" id="2126942"/>
    <lineage>
        <taxon>Eukaryota</taxon>
        <taxon>Fungi</taxon>
        <taxon>Dikarya</taxon>
        <taxon>Basidiomycota</taxon>
        <taxon>Agaricomycotina</taxon>
        <taxon>Agaricomycetes</taxon>
        <taxon>Polyporales</taxon>
        <taxon>Fomitopsis</taxon>
    </lineage>
</organism>
<dbReference type="InterPro" id="IPR052220">
    <property type="entry name" value="METTL25"/>
</dbReference>
<accession>S8E1K6</accession>
<reference evidence="2 3" key="1">
    <citation type="journal article" date="2012" name="Science">
        <title>The Paleozoic origin of enzymatic lignin decomposition reconstructed from 31 fungal genomes.</title>
        <authorList>
            <person name="Floudas D."/>
            <person name="Binder M."/>
            <person name="Riley R."/>
            <person name="Barry K."/>
            <person name="Blanchette R.A."/>
            <person name="Henrissat B."/>
            <person name="Martinez A.T."/>
            <person name="Otillar R."/>
            <person name="Spatafora J.W."/>
            <person name="Yadav J.S."/>
            <person name="Aerts A."/>
            <person name="Benoit I."/>
            <person name="Boyd A."/>
            <person name="Carlson A."/>
            <person name="Copeland A."/>
            <person name="Coutinho P.M."/>
            <person name="de Vries R.P."/>
            <person name="Ferreira P."/>
            <person name="Findley K."/>
            <person name="Foster B."/>
            <person name="Gaskell J."/>
            <person name="Glotzer D."/>
            <person name="Gorecki P."/>
            <person name="Heitman J."/>
            <person name="Hesse C."/>
            <person name="Hori C."/>
            <person name="Igarashi K."/>
            <person name="Jurgens J.A."/>
            <person name="Kallen N."/>
            <person name="Kersten P."/>
            <person name="Kohler A."/>
            <person name="Kuees U."/>
            <person name="Kumar T.K.A."/>
            <person name="Kuo A."/>
            <person name="LaButti K."/>
            <person name="Larrondo L.F."/>
            <person name="Lindquist E."/>
            <person name="Ling A."/>
            <person name="Lombard V."/>
            <person name="Lucas S."/>
            <person name="Lundell T."/>
            <person name="Martin R."/>
            <person name="McLaughlin D.J."/>
            <person name="Morgenstern I."/>
            <person name="Morin E."/>
            <person name="Murat C."/>
            <person name="Nagy L.G."/>
            <person name="Nolan M."/>
            <person name="Ohm R.A."/>
            <person name="Patyshakuliyeva A."/>
            <person name="Rokas A."/>
            <person name="Ruiz-Duenas F.J."/>
            <person name="Sabat G."/>
            <person name="Salamov A."/>
            <person name="Samejima M."/>
            <person name="Schmutz J."/>
            <person name="Slot J.C."/>
            <person name="St John F."/>
            <person name="Stenlid J."/>
            <person name="Sun H."/>
            <person name="Sun S."/>
            <person name="Syed K."/>
            <person name="Tsang A."/>
            <person name="Wiebenga A."/>
            <person name="Young D."/>
            <person name="Pisabarro A."/>
            <person name="Eastwood D.C."/>
            <person name="Martin F."/>
            <person name="Cullen D."/>
            <person name="Grigoriev I.V."/>
            <person name="Hibbett D.S."/>
        </authorList>
    </citation>
    <scope>NUCLEOTIDE SEQUENCE</scope>
    <source>
        <strain evidence="3">FP-58527</strain>
    </source>
</reference>
<evidence type="ECO:0000259" key="1">
    <source>
        <dbReference type="Pfam" id="PF13679"/>
    </source>
</evidence>
<evidence type="ECO:0000313" key="3">
    <source>
        <dbReference type="Proteomes" id="UP000015241"/>
    </source>
</evidence>
<dbReference type="STRING" id="743788.S8E1K6"/>
<sequence>MSVDMFAFLSTKSVDSILSTHPNRLFSSAGCGTIPSAWASWWAWAGDVEGPADNVGRTHTVDAAEPKWLLVMRYYSQKKEDNDSAWLSIPDEVQSLVDAARRMQVSREMDEIALHAPTLDMQSRRGLSNMSVASEERILGMSPKKAHEILRMSAYLSKLLATSPEIVKIEHAVDVGAGQAYLSRAMRDRLGLDVLALDWSDVQSKGAARRETMGPKKRKKALEHPTKPCDVTLDVANEDIRPRAQTHESYGSLAYKILEIRSDSLLRAVDEWSEEMRTPRLSGCSPLPMLFVALHACGSLTPNIL</sequence>
<evidence type="ECO:0000313" key="2">
    <source>
        <dbReference type="EMBL" id="EPS98662.1"/>
    </source>
</evidence>
<proteinExistence type="predicted"/>
<name>S8E1K6_FOMSC</name>
<dbReference type="eggNOG" id="KOG2651">
    <property type="taxonomic scope" value="Eukaryota"/>
</dbReference>
<gene>
    <name evidence="2" type="ORF">FOMPIDRAFT_1051305</name>
</gene>
<dbReference type="Pfam" id="PF13679">
    <property type="entry name" value="Methyltransf_32"/>
    <property type="match status" value="1"/>
</dbReference>
<dbReference type="InterPro" id="IPR025714">
    <property type="entry name" value="Methyltranfer_dom"/>
</dbReference>
<dbReference type="EMBL" id="KE504163">
    <property type="protein sequence ID" value="EPS98662.1"/>
    <property type="molecule type" value="Genomic_DNA"/>
</dbReference>
<feature type="domain" description="Methyltransferase" evidence="1">
    <location>
        <begin position="144"/>
        <end position="305"/>
    </location>
</feature>
<feature type="non-terminal residue" evidence="2">
    <location>
        <position position="305"/>
    </location>
</feature>
<dbReference type="PANTHER" id="PTHR12496:SF0">
    <property type="entry name" value="METHYLTRANSFERASE DOMAIN-CONTAINING PROTEIN"/>
    <property type="match status" value="1"/>
</dbReference>
<protein>
    <recommendedName>
        <fullName evidence="1">Methyltransferase domain-containing protein</fullName>
    </recommendedName>
</protein>
<dbReference type="InterPro" id="IPR029063">
    <property type="entry name" value="SAM-dependent_MTases_sf"/>
</dbReference>
<dbReference type="AlphaFoldDB" id="S8E1K6"/>
<dbReference type="HOGENOM" id="CLU_913830_0_0_1"/>
<keyword evidence="3" id="KW-1185">Reference proteome</keyword>
<dbReference type="OrthoDB" id="10258156at2759"/>
<dbReference type="PANTHER" id="PTHR12496">
    <property type="entry name" value="CGI-41 METHYLTRANSFERASE"/>
    <property type="match status" value="1"/>
</dbReference>